<feature type="domain" description="Nudix hydrolase" evidence="10">
    <location>
        <begin position="177"/>
        <end position="322"/>
    </location>
</feature>
<reference evidence="11 12" key="1">
    <citation type="journal article" date="2013" name="Genome Biol.">
        <title>Genome of Acanthamoeba castellanii highlights extensive lateral gene transfer and early evolution of tyrosine kinase signaling.</title>
        <authorList>
            <person name="Clarke M."/>
            <person name="Lohan A.J."/>
            <person name="Liu B."/>
            <person name="Lagkouvardos I."/>
            <person name="Roy S."/>
            <person name="Zafar N."/>
            <person name="Bertelli C."/>
            <person name="Schilde C."/>
            <person name="Kianianmomeni A."/>
            <person name="Burglin T.R."/>
            <person name="Frech C."/>
            <person name="Turcotte B."/>
            <person name="Kopec K.O."/>
            <person name="Synnott J.M."/>
            <person name="Choo C."/>
            <person name="Paponov I."/>
            <person name="Finkler A."/>
            <person name="Soon Heng Tan C."/>
            <person name="Hutchins A.P."/>
            <person name="Weinmeier T."/>
            <person name="Rattei T."/>
            <person name="Chu J.S."/>
            <person name="Gimenez G."/>
            <person name="Irimia M."/>
            <person name="Rigden D.J."/>
            <person name="Fitzpatrick D.A."/>
            <person name="Lorenzo-Morales J."/>
            <person name="Bateman A."/>
            <person name="Chiu C.H."/>
            <person name="Tang P."/>
            <person name="Hegemann P."/>
            <person name="Fromm H."/>
            <person name="Raoult D."/>
            <person name="Greub G."/>
            <person name="Miranda-Saavedra D."/>
            <person name="Chen N."/>
            <person name="Nash P."/>
            <person name="Ginger M.L."/>
            <person name="Horn M."/>
            <person name="Schaap P."/>
            <person name="Caler L."/>
            <person name="Loftus B."/>
        </authorList>
    </citation>
    <scope>NUCLEOTIDE SEQUENCE [LARGE SCALE GENOMIC DNA]</scope>
    <source>
        <strain evidence="11 12">Neff</strain>
    </source>
</reference>
<dbReference type="GO" id="GO:0005762">
    <property type="term" value="C:mitochondrial large ribosomal subunit"/>
    <property type="evidence" value="ECO:0007669"/>
    <property type="project" value="TreeGrafter"/>
</dbReference>
<evidence type="ECO:0000256" key="7">
    <source>
        <dbReference type="ARBA" id="ARBA00023274"/>
    </source>
</evidence>
<keyword evidence="6" id="KW-0496">Mitochondrion</keyword>
<dbReference type="Gene3D" id="3.90.79.10">
    <property type="entry name" value="Nucleoside Triphosphate Pyrophosphohydrolase"/>
    <property type="match status" value="1"/>
</dbReference>
<evidence type="ECO:0000256" key="9">
    <source>
        <dbReference type="SAM" id="MobiDB-lite"/>
    </source>
</evidence>
<dbReference type="OrthoDB" id="414075at2759"/>
<dbReference type="EMBL" id="KB007933">
    <property type="protein sequence ID" value="ELR19436.1"/>
    <property type="molecule type" value="Genomic_DNA"/>
</dbReference>
<evidence type="ECO:0000259" key="10">
    <source>
        <dbReference type="PROSITE" id="PS51462"/>
    </source>
</evidence>
<evidence type="ECO:0000256" key="4">
    <source>
        <dbReference type="ARBA" id="ARBA00022946"/>
    </source>
</evidence>
<dbReference type="RefSeq" id="XP_004341522.1">
    <property type="nucleotide sequence ID" value="XM_004341474.1"/>
</dbReference>
<dbReference type="VEuPathDB" id="AmoebaDB:ACA1_266930"/>
<dbReference type="STRING" id="1257118.L8H4P4"/>
<evidence type="ECO:0000256" key="8">
    <source>
        <dbReference type="ARBA" id="ARBA00035190"/>
    </source>
</evidence>
<dbReference type="GeneID" id="14920216"/>
<dbReference type="PANTHER" id="PTHR13124:SF12">
    <property type="entry name" value="LARGE RIBOSOMAL SUBUNIT PROTEIN ML46"/>
    <property type="match status" value="1"/>
</dbReference>
<dbReference type="GO" id="GO:0016787">
    <property type="term" value="F:hydrolase activity"/>
    <property type="evidence" value="ECO:0007669"/>
    <property type="project" value="UniProtKB-KW"/>
</dbReference>
<dbReference type="SUPFAM" id="SSF55811">
    <property type="entry name" value="Nudix"/>
    <property type="match status" value="1"/>
</dbReference>
<gene>
    <name evidence="11" type="ORF">ACA1_266930</name>
</gene>
<keyword evidence="7" id="KW-0687">Ribonucleoprotein</keyword>
<accession>L8H4P4</accession>
<dbReference type="PANTHER" id="PTHR13124">
    <property type="entry name" value="39S RIBOSOMAL PROTEIN L46, MITOCHONDRIAL PRECURSOR-RELATED"/>
    <property type="match status" value="1"/>
</dbReference>
<dbReference type="InterPro" id="IPR021757">
    <property type="entry name" value="Ribosomal_mL46_N"/>
</dbReference>
<dbReference type="InterPro" id="IPR015797">
    <property type="entry name" value="NUDIX_hydrolase-like_dom_sf"/>
</dbReference>
<dbReference type="AlphaFoldDB" id="L8H4P4"/>
<protein>
    <recommendedName>
        <fullName evidence="8">Large ribosomal subunit protein mL46</fullName>
    </recommendedName>
</protein>
<feature type="compositionally biased region" description="Basic residues" evidence="9">
    <location>
        <begin position="114"/>
        <end position="127"/>
    </location>
</feature>
<dbReference type="GO" id="GO:0005743">
    <property type="term" value="C:mitochondrial inner membrane"/>
    <property type="evidence" value="ECO:0007669"/>
    <property type="project" value="UniProtKB-ARBA"/>
</dbReference>
<keyword evidence="3 11" id="KW-0378">Hydrolase</keyword>
<evidence type="ECO:0000256" key="6">
    <source>
        <dbReference type="ARBA" id="ARBA00023128"/>
    </source>
</evidence>
<dbReference type="OMA" id="HPFENAF"/>
<dbReference type="FunFam" id="3.90.79.10:FF:000018">
    <property type="entry name" value="39S ribosomal protein L46, mitochondrial"/>
    <property type="match status" value="1"/>
</dbReference>
<dbReference type="CDD" id="cd04661">
    <property type="entry name" value="NUDIX_MRP_L46"/>
    <property type="match status" value="1"/>
</dbReference>
<dbReference type="Pfam" id="PF11788">
    <property type="entry name" value="MRP-L46"/>
    <property type="match status" value="1"/>
</dbReference>
<evidence type="ECO:0000256" key="3">
    <source>
        <dbReference type="ARBA" id="ARBA00022801"/>
    </source>
</evidence>
<dbReference type="KEGG" id="acan:ACA1_266930"/>
<organism evidence="11 12">
    <name type="scientific">Acanthamoeba castellanii (strain ATCC 30010 / Neff)</name>
    <dbReference type="NCBI Taxonomy" id="1257118"/>
    <lineage>
        <taxon>Eukaryota</taxon>
        <taxon>Amoebozoa</taxon>
        <taxon>Discosea</taxon>
        <taxon>Longamoebia</taxon>
        <taxon>Centramoebida</taxon>
        <taxon>Acanthamoebidae</taxon>
        <taxon>Acanthamoeba</taxon>
    </lineage>
</organism>
<dbReference type="Pfam" id="PF00293">
    <property type="entry name" value="NUDIX"/>
    <property type="match status" value="1"/>
</dbReference>
<dbReference type="InterPro" id="IPR020084">
    <property type="entry name" value="NUDIX_hydrolase_CS"/>
</dbReference>
<comment type="similarity">
    <text evidence="2">Belongs to the mitochondrion-specific ribosomal protein mL46 family.</text>
</comment>
<evidence type="ECO:0000256" key="1">
    <source>
        <dbReference type="ARBA" id="ARBA00004173"/>
    </source>
</evidence>
<keyword evidence="5" id="KW-0689">Ribosomal protein</keyword>
<dbReference type="InterPro" id="IPR033650">
    <property type="entry name" value="Ribosomal_mL46_NUDIX"/>
</dbReference>
<evidence type="ECO:0000256" key="2">
    <source>
        <dbReference type="ARBA" id="ARBA00009070"/>
    </source>
</evidence>
<sequence>MRKAWSGVRQQLAVPPCAVVGPSTTGMSRQFVRGITHSQHERAYLQRLRQMEAEAAAGKTWRLVGGIAVQRLPLIIPTPDPIEDQYEQFRFDRDNYFSINVERNLELMEEDRRKGSKISKTQKKKKEKKEGVSDAGPAGGKQKGGEQDEADSLYQKAEETAYREETLEDVRAKMERLSPRITAADLANDRKSLNRALASRLYLIVQKPRTEHAWQFPQGGRESGETMRQCCERELREEIGTKVKVHFWSNAPAGCYSYPYPDNYSHNDGHHGSKVFFYHAEYVSGEPHPDNKEVVDFAWVTRDELQEYFDPQLFKFVRDMLPA</sequence>
<dbReference type="PROSITE" id="PS51462">
    <property type="entry name" value="NUDIX"/>
    <property type="match status" value="1"/>
</dbReference>
<evidence type="ECO:0000256" key="5">
    <source>
        <dbReference type="ARBA" id="ARBA00022980"/>
    </source>
</evidence>
<keyword evidence="4" id="KW-0809">Transit peptide</keyword>
<dbReference type="PROSITE" id="PS00893">
    <property type="entry name" value="NUDIX_BOX"/>
    <property type="match status" value="1"/>
</dbReference>
<comment type="subcellular location">
    <subcellularLocation>
        <location evidence="1">Mitochondrion</location>
    </subcellularLocation>
</comment>
<evidence type="ECO:0000313" key="12">
    <source>
        <dbReference type="Proteomes" id="UP000011083"/>
    </source>
</evidence>
<name>L8H4P4_ACACF</name>
<feature type="region of interest" description="Disordered" evidence="9">
    <location>
        <begin position="109"/>
        <end position="161"/>
    </location>
</feature>
<evidence type="ECO:0000313" key="11">
    <source>
        <dbReference type="EMBL" id="ELR19436.1"/>
    </source>
</evidence>
<dbReference type="InterPro" id="IPR040008">
    <property type="entry name" value="Ribosomal_mL46"/>
</dbReference>
<dbReference type="GO" id="GO:0003735">
    <property type="term" value="F:structural constituent of ribosome"/>
    <property type="evidence" value="ECO:0007669"/>
    <property type="project" value="InterPro"/>
</dbReference>
<keyword evidence="12" id="KW-1185">Reference proteome</keyword>
<dbReference type="InterPro" id="IPR000086">
    <property type="entry name" value="NUDIX_hydrolase_dom"/>
</dbReference>
<proteinExistence type="inferred from homology"/>
<dbReference type="Proteomes" id="UP000011083">
    <property type="component" value="Unassembled WGS sequence"/>
</dbReference>